<accession>A0ABS4JQ75</accession>
<dbReference type="HAMAP" id="MF_00040">
    <property type="entry name" value="RRF"/>
    <property type="match status" value="1"/>
</dbReference>
<dbReference type="Gene3D" id="1.10.132.20">
    <property type="entry name" value="Ribosome-recycling factor"/>
    <property type="match status" value="1"/>
</dbReference>
<dbReference type="CDD" id="cd00520">
    <property type="entry name" value="RRF"/>
    <property type="match status" value="1"/>
</dbReference>
<feature type="region of interest" description="Disordered" evidence="4">
    <location>
        <begin position="137"/>
        <end position="157"/>
    </location>
</feature>
<evidence type="ECO:0000256" key="4">
    <source>
        <dbReference type="SAM" id="MobiDB-lite"/>
    </source>
</evidence>
<reference evidence="6 7" key="1">
    <citation type="submission" date="2021-03" db="EMBL/GenBank/DDBJ databases">
        <title>Genomic Encyclopedia of Type Strains, Phase IV (KMG-IV): sequencing the most valuable type-strain genomes for metagenomic binning, comparative biology and taxonomic classification.</title>
        <authorList>
            <person name="Goeker M."/>
        </authorList>
    </citation>
    <scope>NUCLEOTIDE SEQUENCE [LARGE SCALE GENOMIC DNA]</scope>
    <source>
        <strain evidence="6 7">DSM 27138</strain>
    </source>
</reference>
<organism evidence="6 7">
    <name type="scientific">Symbiobacterium terraclitae</name>
    <dbReference type="NCBI Taxonomy" id="557451"/>
    <lineage>
        <taxon>Bacteria</taxon>
        <taxon>Bacillati</taxon>
        <taxon>Bacillota</taxon>
        <taxon>Clostridia</taxon>
        <taxon>Eubacteriales</taxon>
        <taxon>Symbiobacteriaceae</taxon>
        <taxon>Symbiobacterium</taxon>
    </lineage>
</organism>
<dbReference type="EMBL" id="JAGGLG010000006">
    <property type="protein sequence ID" value="MBP2017694.1"/>
    <property type="molecule type" value="Genomic_DNA"/>
</dbReference>
<dbReference type="RefSeq" id="WP_209465827.1">
    <property type="nucleotide sequence ID" value="NZ_JAGGLG010000006.1"/>
</dbReference>
<dbReference type="InterPro" id="IPR002661">
    <property type="entry name" value="Ribosome_recyc_fac"/>
</dbReference>
<evidence type="ECO:0000256" key="1">
    <source>
        <dbReference type="ARBA" id="ARBA00005912"/>
    </source>
</evidence>
<feature type="domain" description="Ribosome recycling factor" evidence="5">
    <location>
        <begin position="20"/>
        <end position="183"/>
    </location>
</feature>
<evidence type="ECO:0000256" key="2">
    <source>
        <dbReference type="ARBA" id="ARBA00022917"/>
    </source>
</evidence>
<gene>
    <name evidence="3" type="primary">frr</name>
    <name evidence="6" type="ORF">J2Z79_001079</name>
</gene>
<name>A0ABS4JQ75_9FIRM</name>
<dbReference type="SUPFAM" id="SSF55194">
    <property type="entry name" value="Ribosome recycling factor, RRF"/>
    <property type="match status" value="1"/>
</dbReference>
<keyword evidence="7" id="KW-1185">Reference proteome</keyword>
<sequence>MTKEIIKDAEERMKKAVDVFRQDLAGMRAGRATPALLDKVRVDAYGSPVPVNNVATIEVPDPRTLVIKPWDRSLIKAIEKAINTSDLGLNPNNDGTVIRLSIPPMTEERRKEMVKVVHKRTEEQRVAIRNIRRDANDQIKKMEKDKTISEDESKRAQDEVQKLTDKYIKESEQIMAAKEKEIMEV</sequence>
<dbReference type="PANTHER" id="PTHR20982:SF3">
    <property type="entry name" value="MITOCHONDRIAL RIBOSOME RECYCLING FACTOR PSEUDO 1"/>
    <property type="match status" value="1"/>
</dbReference>
<evidence type="ECO:0000313" key="7">
    <source>
        <dbReference type="Proteomes" id="UP001519289"/>
    </source>
</evidence>
<evidence type="ECO:0000313" key="6">
    <source>
        <dbReference type="EMBL" id="MBP2017694.1"/>
    </source>
</evidence>
<evidence type="ECO:0000256" key="3">
    <source>
        <dbReference type="HAMAP-Rule" id="MF_00040"/>
    </source>
</evidence>
<comment type="caution">
    <text evidence="6">The sequence shown here is derived from an EMBL/GenBank/DDBJ whole genome shotgun (WGS) entry which is preliminary data.</text>
</comment>
<dbReference type="InterPro" id="IPR036191">
    <property type="entry name" value="RRF_sf"/>
</dbReference>
<dbReference type="InterPro" id="IPR023584">
    <property type="entry name" value="Ribosome_recyc_fac_dom"/>
</dbReference>
<dbReference type="Pfam" id="PF01765">
    <property type="entry name" value="RRF"/>
    <property type="match status" value="1"/>
</dbReference>
<keyword evidence="2 3" id="KW-0648">Protein biosynthesis</keyword>
<dbReference type="Gene3D" id="3.30.1360.40">
    <property type="match status" value="1"/>
</dbReference>
<comment type="subcellular location">
    <subcellularLocation>
        <location evidence="3">Cytoplasm</location>
    </subcellularLocation>
</comment>
<comment type="similarity">
    <text evidence="1 3">Belongs to the RRF family.</text>
</comment>
<keyword evidence="3" id="KW-0963">Cytoplasm</keyword>
<evidence type="ECO:0000259" key="5">
    <source>
        <dbReference type="Pfam" id="PF01765"/>
    </source>
</evidence>
<dbReference type="PANTHER" id="PTHR20982">
    <property type="entry name" value="RIBOSOME RECYCLING FACTOR"/>
    <property type="match status" value="1"/>
</dbReference>
<dbReference type="NCBIfam" id="TIGR00496">
    <property type="entry name" value="frr"/>
    <property type="match status" value="1"/>
</dbReference>
<protein>
    <recommendedName>
        <fullName evidence="3">Ribosome-recycling factor</fullName>
        <shortName evidence="3">RRF</shortName>
    </recommendedName>
    <alternativeName>
        <fullName evidence="3">Ribosome-releasing factor</fullName>
    </alternativeName>
</protein>
<dbReference type="Proteomes" id="UP001519289">
    <property type="component" value="Unassembled WGS sequence"/>
</dbReference>
<comment type="function">
    <text evidence="3">Responsible for the release of ribosomes from messenger RNA at the termination of protein biosynthesis. May increase the efficiency of translation by recycling ribosomes from one round of translation to another.</text>
</comment>
<proteinExistence type="inferred from homology"/>